<dbReference type="PANTHER" id="PTHR13455:SF3">
    <property type="entry name" value="TRANSCRIPTIONAL REPRESSOR P66-ALPHA"/>
    <property type="match status" value="1"/>
</dbReference>
<evidence type="ECO:0000256" key="5">
    <source>
        <dbReference type="ARBA" id="ARBA00023242"/>
    </source>
</evidence>
<dbReference type="AlphaFoldDB" id="A0AAV6HFD6"/>
<dbReference type="GO" id="GO:0000122">
    <property type="term" value="P:negative regulation of transcription by RNA polymerase II"/>
    <property type="evidence" value="ECO:0007669"/>
    <property type="project" value="InterPro"/>
</dbReference>
<feature type="region of interest" description="Disordered" evidence="6">
    <location>
        <begin position="91"/>
        <end position="118"/>
    </location>
</feature>
<evidence type="ECO:0000256" key="4">
    <source>
        <dbReference type="ARBA" id="ARBA00023163"/>
    </source>
</evidence>
<protein>
    <recommendedName>
        <fullName evidence="9">GATA-type domain-containing protein</fullName>
    </recommendedName>
</protein>
<dbReference type="EMBL" id="JADWDJ010000001">
    <property type="protein sequence ID" value="KAG5286080.1"/>
    <property type="molecule type" value="Genomic_DNA"/>
</dbReference>
<feature type="compositionally biased region" description="Basic residues" evidence="6">
    <location>
        <begin position="97"/>
        <end position="113"/>
    </location>
</feature>
<comment type="caution">
    <text evidence="7">The sequence shown here is derived from an EMBL/GenBank/DDBJ whole genome shotgun (WGS) entry which is preliminary data.</text>
</comment>
<evidence type="ECO:0000256" key="6">
    <source>
        <dbReference type="SAM" id="MobiDB-lite"/>
    </source>
</evidence>
<reference evidence="7 8" key="1">
    <citation type="submission" date="2020-10" db="EMBL/GenBank/DDBJ databases">
        <title>Chromosome-scale genome assembly of the Allis shad, Alosa alosa.</title>
        <authorList>
            <person name="Margot Z."/>
            <person name="Christophe K."/>
            <person name="Cabau C."/>
            <person name="Louis A."/>
            <person name="Berthelot C."/>
            <person name="Parey E."/>
            <person name="Roest Crollius H."/>
            <person name="Montfort J."/>
            <person name="Robinson-Rechavi M."/>
            <person name="Bucao C."/>
            <person name="Bouchez O."/>
            <person name="Gislard M."/>
            <person name="Lluch J."/>
            <person name="Milhes M."/>
            <person name="Lampietro C."/>
            <person name="Lopez Roques C."/>
            <person name="Donnadieu C."/>
            <person name="Braasch I."/>
            <person name="Desvignes T."/>
            <person name="Postlethwait J."/>
            <person name="Bobe J."/>
            <person name="Guiguen Y."/>
        </authorList>
    </citation>
    <scope>NUCLEOTIDE SEQUENCE [LARGE SCALE GENOMIC DNA]</scope>
    <source>
        <strain evidence="7">M-15738</strain>
        <tissue evidence="7">Blood</tissue>
    </source>
</reference>
<dbReference type="PANTHER" id="PTHR13455">
    <property type="entry name" value="TRANSCRIPTIONAL REPRESSOR P66-RELATED"/>
    <property type="match status" value="1"/>
</dbReference>
<keyword evidence="8" id="KW-1185">Reference proteome</keyword>
<evidence type="ECO:0000256" key="2">
    <source>
        <dbReference type="ARBA" id="ARBA00023015"/>
    </source>
</evidence>
<name>A0AAV6HFD6_9TELE</name>
<evidence type="ECO:0000313" key="8">
    <source>
        <dbReference type="Proteomes" id="UP000823561"/>
    </source>
</evidence>
<sequence length="202" mass="23247">MLDLSNSHTFFVVCLSKMDIRNYFTGARDSYDGQLAKDYHAIHKHLRRSLHSIPPPPPRASGLDFLPDAENQQFTYLIGLEVIVQERLTETQNVSPKQRKHKAKGALRKKKAPPHNDPKTCDQCSTDFTCRWWCVTMRTDRGEVQLCDHCKTSKDKKAIVQAHTSKMEEAFSHAKQMKLEAKQRLLQGRTQAMQLPQCSQRI</sequence>
<keyword evidence="3" id="KW-0175">Coiled coil</keyword>
<dbReference type="GO" id="GO:0016581">
    <property type="term" value="C:NuRD complex"/>
    <property type="evidence" value="ECO:0007669"/>
    <property type="project" value="TreeGrafter"/>
</dbReference>
<organism evidence="7 8">
    <name type="scientific">Alosa alosa</name>
    <name type="common">allis shad</name>
    <dbReference type="NCBI Taxonomy" id="278164"/>
    <lineage>
        <taxon>Eukaryota</taxon>
        <taxon>Metazoa</taxon>
        <taxon>Chordata</taxon>
        <taxon>Craniata</taxon>
        <taxon>Vertebrata</taxon>
        <taxon>Euteleostomi</taxon>
        <taxon>Actinopterygii</taxon>
        <taxon>Neopterygii</taxon>
        <taxon>Teleostei</taxon>
        <taxon>Clupei</taxon>
        <taxon>Clupeiformes</taxon>
        <taxon>Clupeoidei</taxon>
        <taxon>Clupeidae</taxon>
        <taxon>Alosa</taxon>
    </lineage>
</organism>
<evidence type="ECO:0000313" key="7">
    <source>
        <dbReference type="EMBL" id="KAG5286080.1"/>
    </source>
</evidence>
<keyword evidence="4" id="KW-0804">Transcription</keyword>
<evidence type="ECO:0000256" key="3">
    <source>
        <dbReference type="ARBA" id="ARBA00023054"/>
    </source>
</evidence>
<keyword evidence="5" id="KW-0539">Nucleus</keyword>
<evidence type="ECO:0000256" key="1">
    <source>
        <dbReference type="ARBA" id="ARBA00004123"/>
    </source>
</evidence>
<gene>
    <name evidence="7" type="ORF">AALO_G00010720</name>
</gene>
<keyword evidence="2" id="KW-0805">Transcription regulation</keyword>
<proteinExistence type="predicted"/>
<comment type="subcellular location">
    <subcellularLocation>
        <location evidence="1">Nucleus</location>
    </subcellularLocation>
</comment>
<evidence type="ECO:0008006" key="9">
    <source>
        <dbReference type="Google" id="ProtNLM"/>
    </source>
</evidence>
<accession>A0AAV6HFD6</accession>
<dbReference type="InterPro" id="IPR040386">
    <property type="entry name" value="P66"/>
</dbReference>
<dbReference type="Proteomes" id="UP000823561">
    <property type="component" value="Chromosome 1"/>
</dbReference>